<evidence type="ECO:0000313" key="2">
    <source>
        <dbReference type="EMBL" id="KAJ8494540.1"/>
    </source>
</evidence>
<comment type="caution">
    <text evidence="2">The sequence shown here is derived from an EMBL/GenBank/DDBJ whole genome shotgun (WGS) entry which is preliminary data.</text>
</comment>
<dbReference type="Gene3D" id="3.60.21.10">
    <property type="match status" value="1"/>
</dbReference>
<accession>A0AAD7XEN8</accession>
<dbReference type="Proteomes" id="UP001215151">
    <property type="component" value="Unassembled WGS sequence"/>
</dbReference>
<dbReference type="InterPro" id="IPR051693">
    <property type="entry name" value="UPF0046_metallophosphoest"/>
</dbReference>
<dbReference type="EMBL" id="JAPEVG010000035">
    <property type="protein sequence ID" value="KAJ8494540.1"/>
    <property type="molecule type" value="Genomic_DNA"/>
</dbReference>
<proteinExistence type="predicted"/>
<feature type="domain" description="Calcineurin-like phosphoesterase" evidence="1">
    <location>
        <begin position="51"/>
        <end position="224"/>
    </location>
</feature>
<dbReference type="PANTHER" id="PTHR12905">
    <property type="entry name" value="METALLOPHOSPHOESTERASE"/>
    <property type="match status" value="1"/>
</dbReference>
<evidence type="ECO:0000259" key="1">
    <source>
        <dbReference type="Pfam" id="PF00149"/>
    </source>
</evidence>
<dbReference type="AlphaFoldDB" id="A0AAD7XEN8"/>
<dbReference type="GO" id="GO:0016787">
    <property type="term" value="F:hydrolase activity"/>
    <property type="evidence" value="ECO:0007669"/>
    <property type="project" value="InterPro"/>
</dbReference>
<name>A0AAD7XEN8_9APHY</name>
<sequence>MSLDALLHRREPTAFELFTQDPLRFLARKAYELTSKQPDLVTSSANGVPVRIVCISDTHSQHAKLGTLPDGDILIHAGDLTHSGTPEEVRDALQWLASQPHPHKIFIAGNHDHALSDDETRATLLDAFPALVYLQQSSTTIAVRERTFRIYGSPLTPAHGSWAFQYPRASPAQAEWDSIPSDTDVLVTHGPPMHHVDRGSGCAALLSAVWKVRPRLHICGHIHAARGVEALSWTGAQAAYERILARTGGWWDLLVVFFGGVFTRTSARESTVLVNAASLGGFRDEQVRGAIVVDL</sequence>
<dbReference type="InterPro" id="IPR004843">
    <property type="entry name" value="Calcineurin-like_PHP"/>
</dbReference>
<protein>
    <recommendedName>
        <fullName evidence="1">Calcineurin-like phosphoesterase domain-containing protein</fullName>
    </recommendedName>
</protein>
<gene>
    <name evidence="2" type="ORF">ONZ51_g2295</name>
</gene>
<dbReference type="Pfam" id="PF00149">
    <property type="entry name" value="Metallophos"/>
    <property type="match status" value="1"/>
</dbReference>
<reference evidence="2" key="1">
    <citation type="submission" date="2022-11" db="EMBL/GenBank/DDBJ databases">
        <title>Genome Sequence of Cubamyces cubensis.</title>
        <authorList>
            <person name="Buettner E."/>
        </authorList>
    </citation>
    <scope>NUCLEOTIDE SEQUENCE</scope>
    <source>
        <strain evidence="2">MPL-01</strain>
    </source>
</reference>
<dbReference type="CDD" id="cd07379">
    <property type="entry name" value="MPP_239FB"/>
    <property type="match status" value="1"/>
</dbReference>
<evidence type="ECO:0000313" key="3">
    <source>
        <dbReference type="Proteomes" id="UP001215151"/>
    </source>
</evidence>
<keyword evidence="3" id="KW-1185">Reference proteome</keyword>
<organism evidence="2 3">
    <name type="scientific">Trametes cubensis</name>
    <dbReference type="NCBI Taxonomy" id="1111947"/>
    <lineage>
        <taxon>Eukaryota</taxon>
        <taxon>Fungi</taxon>
        <taxon>Dikarya</taxon>
        <taxon>Basidiomycota</taxon>
        <taxon>Agaricomycotina</taxon>
        <taxon>Agaricomycetes</taxon>
        <taxon>Polyporales</taxon>
        <taxon>Polyporaceae</taxon>
        <taxon>Trametes</taxon>
    </lineage>
</organism>
<dbReference type="PANTHER" id="PTHR12905:SF0">
    <property type="entry name" value="CALCINEURIN-LIKE PHOSPHOESTERASE DOMAIN-CONTAINING PROTEIN"/>
    <property type="match status" value="1"/>
</dbReference>
<dbReference type="SUPFAM" id="SSF56300">
    <property type="entry name" value="Metallo-dependent phosphatases"/>
    <property type="match status" value="1"/>
</dbReference>
<dbReference type="InterPro" id="IPR029052">
    <property type="entry name" value="Metallo-depent_PP-like"/>
</dbReference>